<reference evidence="2" key="1">
    <citation type="journal article" date="2019" name="Curr. Biol.">
        <title>Genome Sequence of Striga asiatica Provides Insight into the Evolution of Plant Parasitism.</title>
        <authorList>
            <person name="Yoshida S."/>
            <person name="Kim S."/>
            <person name="Wafula E.K."/>
            <person name="Tanskanen J."/>
            <person name="Kim Y.M."/>
            <person name="Honaas L."/>
            <person name="Yang Z."/>
            <person name="Spallek T."/>
            <person name="Conn C.E."/>
            <person name="Ichihashi Y."/>
            <person name="Cheong K."/>
            <person name="Cui S."/>
            <person name="Der J.P."/>
            <person name="Gundlach H."/>
            <person name="Jiao Y."/>
            <person name="Hori C."/>
            <person name="Ishida J.K."/>
            <person name="Kasahara H."/>
            <person name="Kiba T."/>
            <person name="Kim M.S."/>
            <person name="Koo N."/>
            <person name="Laohavisit A."/>
            <person name="Lee Y.H."/>
            <person name="Lumba S."/>
            <person name="McCourt P."/>
            <person name="Mortimer J.C."/>
            <person name="Mutuku J.M."/>
            <person name="Nomura T."/>
            <person name="Sasaki-Sekimoto Y."/>
            <person name="Seto Y."/>
            <person name="Wang Y."/>
            <person name="Wakatake T."/>
            <person name="Sakakibara H."/>
            <person name="Demura T."/>
            <person name="Yamaguchi S."/>
            <person name="Yoneyama K."/>
            <person name="Manabe R.I."/>
            <person name="Nelson D.C."/>
            <person name="Schulman A.H."/>
            <person name="Timko M.P."/>
            <person name="dePamphilis C.W."/>
            <person name="Choi D."/>
            <person name="Shirasu K."/>
        </authorList>
    </citation>
    <scope>NUCLEOTIDE SEQUENCE [LARGE SCALE GENOMIC DNA]</scope>
    <source>
        <strain evidence="2">cv. UVA1</strain>
    </source>
</reference>
<gene>
    <name evidence="1" type="ORF">STAS_04944</name>
</gene>
<proteinExistence type="predicted"/>
<keyword evidence="2" id="KW-1185">Reference proteome</keyword>
<name>A0A5A7P8P2_STRAF</name>
<organism evidence="1 2">
    <name type="scientific">Striga asiatica</name>
    <name type="common">Asiatic witchweed</name>
    <name type="synonym">Buchnera asiatica</name>
    <dbReference type="NCBI Taxonomy" id="4170"/>
    <lineage>
        <taxon>Eukaryota</taxon>
        <taxon>Viridiplantae</taxon>
        <taxon>Streptophyta</taxon>
        <taxon>Embryophyta</taxon>
        <taxon>Tracheophyta</taxon>
        <taxon>Spermatophyta</taxon>
        <taxon>Magnoliopsida</taxon>
        <taxon>eudicotyledons</taxon>
        <taxon>Gunneridae</taxon>
        <taxon>Pentapetalae</taxon>
        <taxon>asterids</taxon>
        <taxon>lamiids</taxon>
        <taxon>Lamiales</taxon>
        <taxon>Orobanchaceae</taxon>
        <taxon>Buchnereae</taxon>
        <taxon>Striga</taxon>
    </lineage>
</organism>
<sequence>MDKSAEFWIYEYDRHAPNGMSKGNYFNITIKLTKQIEIRMPKTNFDPSASRVEENMIVKITDGLIISPSYLQEIKACALPLSTYGRGGHTSQGSSHSGDSKQFHILRWHARTSDFPNM</sequence>
<evidence type="ECO:0000313" key="2">
    <source>
        <dbReference type="Proteomes" id="UP000325081"/>
    </source>
</evidence>
<dbReference type="EMBL" id="BKCP01003336">
    <property type="protein sequence ID" value="GER29102.1"/>
    <property type="molecule type" value="Genomic_DNA"/>
</dbReference>
<dbReference type="Proteomes" id="UP000325081">
    <property type="component" value="Unassembled WGS sequence"/>
</dbReference>
<comment type="caution">
    <text evidence="1">The sequence shown here is derived from an EMBL/GenBank/DDBJ whole genome shotgun (WGS) entry which is preliminary data.</text>
</comment>
<dbReference type="AlphaFoldDB" id="A0A5A7P8P2"/>
<feature type="non-terminal residue" evidence="1">
    <location>
        <position position="118"/>
    </location>
</feature>
<evidence type="ECO:0000313" key="1">
    <source>
        <dbReference type="EMBL" id="GER29102.1"/>
    </source>
</evidence>
<accession>A0A5A7P8P2</accession>
<protein>
    <submittedName>
        <fullName evidence="1">Nodulation ABC transporter NodI</fullName>
    </submittedName>
</protein>